<accession>A0A1G6W9B7</accession>
<evidence type="ECO:0000256" key="2">
    <source>
        <dbReference type="ARBA" id="ARBA00010248"/>
    </source>
</evidence>
<keyword evidence="8" id="KW-0998">Cell outer membrane</keyword>
<feature type="domain" description="Bacterial surface antigen (D15)" evidence="12">
    <location>
        <begin position="354"/>
        <end position="599"/>
    </location>
</feature>
<evidence type="ECO:0000256" key="10">
    <source>
        <dbReference type="ARBA" id="ARBA00093548"/>
    </source>
</evidence>
<dbReference type="InterPro" id="IPR039910">
    <property type="entry name" value="D15-like"/>
</dbReference>
<dbReference type="STRING" id="265719.SAMN04488509_104202"/>
<evidence type="ECO:0000256" key="7">
    <source>
        <dbReference type="ARBA" id="ARBA00023136"/>
    </source>
</evidence>
<evidence type="ECO:0000256" key="1">
    <source>
        <dbReference type="ARBA" id="ARBA00004442"/>
    </source>
</evidence>
<feature type="chain" id="PRO_5011654858" description="Translocation and assembly module subunit TamA" evidence="11">
    <location>
        <begin position="25"/>
        <end position="603"/>
    </location>
</feature>
<comment type="similarity">
    <text evidence="2">Belongs to the TamA family.</text>
</comment>
<comment type="subunit">
    <text evidence="10">Interacts with TamB to form the translocation and assembly module (TAM).</text>
</comment>
<reference evidence="14 15" key="1">
    <citation type="submission" date="2016-10" db="EMBL/GenBank/DDBJ databases">
        <authorList>
            <person name="de Groot N.N."/>
        </authorList>
    </citation>
    <scope>NUCLEOTIDE SEQUENCE [LARGE SCALE GENOMIC DNA]</scope>
    <source>
        <strain evidence="14 15">DSM 16957</strain>
    </source>
</reference>
<dbReference type="GO" id="GO:0009279">
    <property type="term" value="C:cell outer membrane"/>
    <property type="evidence" value="ECO:0007669"/>
    <property type="project" value="UniProtKB-SubCell"/>
</dbReference>
<name>A0A1G6W9B7_9GAMM</name>
<evidence type="ECO:0000259" key="12">
    <source>
        <dbReference type="Pfam" id="PF01103"/>
    </source>
</evidence>
<comment type="subcellular location">
    <subcellularLocation>
        <location evidence="1">Cell outer membrane</location>
    </subcellularLocation>
</comment>
<evidence type="ECO:0000313" key="15">
    <source>
        <dbReference type="Proteomes" id="UP000199603"/>
    </source>
</evidence>
<evidence type="ECO:0000256" key="8">
    <source>
        <dbReference type="ARBA" id="ARBA00023237"/>
    </source>
</evidence>
<evidence type="ECO:0000256" key="3">
    <source>
        <dbReference type="ARBA" id="ARBA00015419"/>
    </source>
</evidence>
<dbReference type="InterPro" id="IPR000184">
    <property type="entry name" value="Bac_surfAg_D15"/>
</dbReference>
<dbReference type="Pfam" id="PF01103">
    <property type="entry name" value="Omp85"/>
    <property type="match status" value="1"/>
</dbReference>
<dbReference type="PANTHER" id="PTHR12815">
    <property type="entry name" value="SORTING AND ASSEMBLY MACHINERY SAMM50 PROTEIN FAMILY MEMBER"/>
    <property type="match status" value="1"/>
</dbReference>
<keyword evidence="15" id="KW-1185">Reference proteome</keyword>
<dbReference type="Pfam" id="PF17243">
    <property type="entry name" value="POTRA_TamA_1"/>
    <property type="match status" value="1"/>
</dbReference>
<evidence type="ECO:0000256" key="9">
    <source>
        <dbReference type="ARBA" id="ARBA00033063"/>
    </source>
</evidence>
<dbReference type="Gene3D" id="3.10.20.310">
    <property type="entry name" value="membrane protein fhac"/>
    <property type="match status" value="3"/>
</dbReference>
<keyword evidence="5" id="KW-0812">Transmembrane</keyword>
<dbReference type="EMBL" id="FNAG01000004">
    <property type="protein sequence ID" value="SDD62540.1"/>
    <property type="molecule type" value="Genomic_DNA"/>
</dbReference>
<proteinExistence type="inferred from homology"/>
<evidence type="ECO:0000256" key="6">
    <source>
        <dbReference type="ARBA" id="ARBA00022729"/>
    </source>
</evidence>
<dbReference type="InterPro" id="IPR035243">
    <property type="entry name" value="TamA_POTRA_Dom_1"/>
</dbReference>
<evidence type="ECO:0000256" key="4">
    <source>
        <dbReference type="ARBA" id="ARBA00022452"/>
    </source>
</evidence>
<keyword evidence="6 11" id="KW-0732">Signal</keyword>
<dbReference type="GO" id="GO:0097347">
    <property type="term" value="C:TAM protein secretion complex"/>
    <property type="evidence" value="ECO:0007669"/>
    <property type="project" value="TreeGrafter"/>
</dbReference>
<sequence>MDRLPALLCLCLLLCPAAAARAQADLPTDRASDVKAADRAPLRLASVRVRGLSASQADNVRAQVGLFQLDEADREDVGPGRMALLLRRAPDEVRRALEPFGYYAVGVDVQVDETAAGLAVSLNVQRGPPVRVRTVDVRVEGAAAEDARIASAIAAFRPRVGDLMNHARYEGGKAAIARELSARGYFDARLEENRVEVIRADSRADIRLRWASGARYRFGTVAIDGSQLEPGLVERWIDIAPGQDFDQAELLQLHQRLGDLDYFGFIDLRPEPEPDTLDVPVQVELAPAKRDIYTAGLSFGTDSGAGLKLGLDRRWVNARGHKFSAGLDLAQRRSALNSLYRIPAFAPIEGWYQLGASYREDESELVDSETAELSASRIGRLGDWSLELGLHALRERYAIGVERNLETSGLSTLVYPALRARWQRYNDANYSTRGFSFTGEVKQGLSALGSDANFTQLLVQARYIRGFGERNRVLLRGQLGRTFSGEFLRLPSSLRFFAGGDRSVRGYGYQEISPSGLGGNPVGGRNLAVLNIEYERMFTEAWGAAVFADAGSAFNDGSIDLRRGAGLGLRWRSPVGQVALDLARGLDDPREPFQIHLSLGPEL</sequence>
<evidence type="ECO:0000313" key="14">
    <source>
        <dbReference type="EMBL" id="SDD62540.1"/>
    </source>
</evidence>
<dbReference type="PANTHER" id="PTHR12815:SF47">
    <property type="entry name" value="TRANSLOCATION AND ASSEMBLY MODULE SUBUNIT TAMA"/>
    <property type="match status" value="1"/>
</dbReference>
<feature type="domain" description="TamA POTRA" evidence="13">
    <location>
        <begin position="46"/>
        <end position="125"/>
    </location>
</feature>
<feature type="signal peptide" evidence="11">
    <location>
        <begin position="1"/>
        <end position="24"/>
    </location>
</feature>
<dbReference type="AlphaFoldDB" id="A0A1G6W9B7"/>
<evidence type="ECO:0000259" key="13">
    <source>
        <dbReference type="Pfam" id="PF17243"/>
    </source>
</evidence>
<protein>
    <recommendedName>
        <fullName evidence="3">Translocation and assembly module subunit TamA</fullName>
    </recommendedName>
    <alternativeName>
        <fullName evidence="9">Autotransporter assembly factor TamA</fullName>
    </alternativeName>
</protein>
<keyword evidence="4" id="KW-1134">Transmembrane beta strand</keyword>
<evidence type="ECO:0000256" key="11">
    <source>
        <dbReference type="SAM" id="SignalP"/>
    </source>
</evidence>
<dbReference type="Proteomes" id="UP000199603">
    <property type="component" value="Unassembled WGS sequence"/>
</dbReference>
<evidence type="ECO:0000256" key="5">
    <source>
        <dbReference type="ARBA" id="ARBA00022692"/>
    </source>
</evidence>
<keyword evidence="7" id="KW-0472">Membrane</keyword>
<gene>
    <name evidence="14" type="ORF">SAMN04488509_104202</name>
</gene>
<organism evidence="14 15">
    <name type="scientific">Aquimonas voraii</name>
    <dbReference type="NCBI Taxonomy" id="265719"/>
    <lineage>
        <taxon>Bacteria</taxon>
        <taxon>Pseudomonadati</taxon>
        <taxon>Pseudomonadota</taxon>
        <taxon>Gammaproteobacteria</taxon>
        <taxon>Lysobacterales</taxon>
        <taxon>Lysobacteraceae</taxon>
        <taxon>Aquimonas</taxon>
    </lineage>
</organism>
<dbReference type="GO" id="GO:0009306">
    <property type="term" value="P:protein secretion"/>
    <property type="evidence" value="ECO:0007669"/>
    <property type="project" value="TreeGrafter"/>
</dbReference>
<dbReference type="Gene3D" id="2.40.160.50">
    <property type="entry name" value="membrane protein fhac: a member of the omp85/tpsb transporter family"/>
    <property type="match status" value="1"/>
</dbReference>